<sequence length="204" mass="23911">MTAIFKDSFIVPVLYNENRPFDSNCTSFPVRSLNPFNCKKQLTYMVFENEQKVLDPTQTARHRNSFIFARSTLSPILQKDDGLTTYNISKVVSKLRKLAGQRFLTYFEYLAFVEKNYLQFRSKTRESSKAKVTYFEKCRSTYSPGSKSFMKPKRMRLRFANKRTSTFKVRKYESNKVKKVEDLLLVKSAKSRSKSHESSGFRFG</sequence>
<protein>
    <submittedName>
        <fullName evidence="1">Mating-type-like protein a2</fullName>
    </submittedName>
</protein>
<dbReference type="Proteomes" id="UP001152531">
    <property type="component" value="Unassembled WGS sequence"/>
</dbReference>
<gene>
    <name evidence="1" type="ORF">CLIB1444_01S15258</name>
</gene>
<comment type="caution">
    <text evidence="1">The sequence shown here is derived from an EMBL/GenBank/DDBJ whole genome shotgun (WGS) entry which is preliminary data.</text>
</comment>
<keyword evidence="2" id="KW-1185">Reference proteome</keyword>
<evidence type="ECO:0000313" key="1">
    <source>
        <dbReference type="EMBL" id="CAH6718821.1"/>
    </source>
</evidence>
<organism evidence="1 2">
    <name type="scientific">[Candida] jaroonii</name>
    <dbReference type="NCBI Taxonomy" id="467808"/>
    <lineage>
        <taxon>Eukaryota</taxon>
        <taxon>Fungi</taxon>
        <taxon>Dikarya</taxon>
        <taxon>Ascomycota</taxon>
        <taxon>Saccharomycotina</taxon>
        <taxon>Pichiomycetes</taxon>
        <taxon>Debaryomycetaceae</taxon>
        <taxon>Yamadazyma</taxon>
    </lineage>
</organism>
<accession>A0ACA9Y1W9</accession>
<reference evidence="1" key="1">
    <citation type="submission" date="2022-06" db="EMBL/GenBank/DDBJ databases">
        <authorList>
            <person name="Legras J.-L."/>
            <person name="Devillers H."/>
            <person name="Grondin C."/>
        </authorList>
    </citation>
    <scope>NUCLEOTIDE SEQUENCE</scope>
    <source>
        <strain evidence="1">CLIB 1444</strain>
    </source>
</reference>
<name>A0ACA9Y1W9_9ASCO</name>
<evidence type="ECO:0000313" key="2">
    <source>
        <dbReference type="Proteomes" id="UP001152531"/>
    </source>
</evidence>
<proteinExistence type="predicted"/>
<dbReference type="EMBL" id="CALSDN010000001">
    <property type="protein sequence ID" value="CAH6718821.1"/>
    <property type="molecule type" value="Genomic_DNA"/>
</dbReference>